<feature type="domain" description="Histidine kinase/HSP90-like ATPase" evidence="11">
    <location>
        <begin position="213"/>
        <end position="302"/>
    </location>
</feature>
<dbReference type="Gene3D" id="3.30.565.10">
    <property type="entry name" value="Histidine kinase-like ATPase, C-terminal domain"/>
    <property type="match status" value="1"/>
</dbReference>
<evidence type="ECO:0000256" key="5">
    <source>
        <dbReference type="ARBA" id="ARBA00022741"/>
    </source>
</evidence>
<comment type="catalytic activity">
    <reaction evidence="1">
        <text>ATP + protein L-histidine = ADP + protein N-phospho-L-histidine.</text>
        <dbReference type="EC" id="2.7.13.3"/>
    </reaction>
</comment>
<evidence type="ECO:0000259" key="12">
    <source>
        <dbReference type="Pfam" id="PF07730"/>
    </source>
</evidence>
<dbReference type="Gene3D" id="1.20.5.1930">
    <property type="match status" value="1"/>
</dbReference>
<dbReference type="Pfam" id="PF02518">
    <property type="entry name" value="HATPase_c"/>
    <property type="match status" value="1"/>
</dbReference>
<keyword evidence="14" id="KW-1185">Reference proteome</keyword>
<dbReference type="Proteomes" id="UP001284601">
    <property type="component" value="Unassembled WGS sequence"/>
</dbReference>
<dbReference type="InterPro" id="IPR050482">
    <property type="entry name" value="Sensor_HK_TwoCompSys"/>
</dbReference>
<keyword evidence="9" id="KW-0175">Coiled coil</keyword>
<evidence type="ECO:0000256" key="1">
    <source>
        <dbReference type="ARBA" id="ARBA00000085"/>
    </source>
</evidence>
<evidence type="ECO:0000256" key="7">
    <source>
        <dbReference type="ARBA" id="ARBA00022840"/>
    </source>
</evidence>
<dbReference type="InterPro" id="IPR003594">
    <property type="entry name" value="HATPase_dom"/>
</dbReference>
<keyword evidence="8" id="KW-0902">Two-component regulatory system</keyword>
<keyword evidence="7" id="KW-0067">ATP-binding</keyword>
<dbReference type="GO" id="GO:0016301">
    <property type="term" value="F:kinase activity"/>
    <property type="evidence" value="ECO:0007669"/>
    <property type="project" value="UniProtKB-KW"/>
</dbReference>
<keyword evidence="4" id="KW-0808">Transferase</keyword>
<keyword evidence="10" id="KW-0472">Membrane</keyword>
<dbReference type="EMBL" id="JAWSTH010000033">
    <property type="protein sequence ID" value="MDW5595452.1"/>
    <property type="molecule type" value="Genomic_DNA"/>
</dbReference>
<dbReference type="InterPro" id="IPR036890">
    <property type="entry name" value="HATPase_C_sf"/>
</dbReference>
<evidence type="ECO:0000256" key="2">
    <source>
        <dbReference type="ARBA" id="ARBA00012438"/>
    </source>
</evidence>
<evidence type="ECO:0000313" key="14">
    <source>
        <dbReference type="Proteomes" id="UP001284601"/>
    </source>
</evidence>
<dbReference type="EC" id="2.7.13.3" evidence="2"/>
<dbReference type="InterPro" id="IPR011712">
    <property type="entry name" value="Sig_transdc_His_kin_sub3_dim/P"/>
</dbReference>
<dbReference type="CDD" id="cd16917">
    <property type="entry name" value="HATPase_UhpB-NarQ-NarX-like"/>
    <property type="match status" value="1"/>
</dbReference>
<gene>
    <name evidence="13" type="ORF">R7226_13970</name>
</gene>
<keyword evidence="5" id="KW-0547">Nucleotide-binding</keyword>
<dbReference type="RefSeq" id="WP_318597788.1">
    <property type="nucleotide sequence ID" value="NZ_JAWSTH010000033.1"/>
</dbReference>
<reference evidence="14" key="1">
    <citation type="submission" date="2023-07" db="EMBL/GenBank/DDBJ databases">
        <title>Conexibacter stalactiti sp. nov., isolated from stalactites in a lava cave and emended description of the genus Conexibacter.</title>
        <authorList>
            <person name="Lee S.D."/>
        </authorList>
    </citation>
    <scope>NUCLEOTIDE SEQUENCE [LARGE SCALE GENOMIC DNA]</scope>
    <source>
        <strain evidence="14">KCTC 39840</strain>
    </source>
</reference>
<protein>
    <recommendedName>
        <fullName evidence="2">histidine kinase</fullName>
        <ecNumber evidence="2">2.7.13.3</ecNumber>
    </recommendedName>
</protein>
<keyword evidence="3" id="KW-0597">Phosphoprotein</keyword>
<keyword evidence="10" id="KW-0812">Transmembrane</keyword>
<accession>A0ABU4HQA0</accession>
<dbReference type="Pfam" id="PF07730">
    <property type="entry name" value="HisKA_3"/>
    <property type="match status" value="1"/>
</dbReference>
<keyword evidence="6 13" id="KW-0418">Kinase</keyword>
<comment type="caution">
    <text evidence="13">The sequence shown here is derived from an EMBL/GenBank/DDBJ whole genome shotgun (WGS) entry which is preliminary data.</text>
</comment>
<keyword evidence="10" id="KW-1133">Transmembrane helix</keyword>
<feature type="transmembrane region" description="Helical" evidence="10">
    <location>
        <begin position="25"/>
        <end position="43"/>
    </location>
</feature>
<evidence type="ECO:0000259" key="11">
    <source>
        <dbReference type="Pfam" id="PF02518"/>
    </source>
</evidence>
<sequence>MTISVPQTRREVLRAWTLPRPAQRLLATALAAALVVVVTWLLLVGAWRASLMLVAAAALVALAGLARLLHAERCTVRALTAEQRWLAAAAAQSTGELRRSRARIAAGAERERRRIERDLHDGAQQRLVALRIELELAEELVERDPHTARERLRELEHEVDEALDELRALAHGVYPPLLADRGLSEALRAETVRAALPVRVRDHGIGRHPTEVESAVYFCVLEAVQNACKHAVGARQVTITLSGEHDGGLSVEVLDDGARMPQIVPGHGIANMRERLVAVDGGIEIAPRPRGGCVVRMRVPARAVR</sequence>
<evidence type="ECO:0000256" key="3">
    <source>
        <dbReference type="ARBA" id="ARBA00022553"/>
    </source>
</evidence>
<evidence type="ECO:0000256" key="4">
    <source>
        <dbReference type="ARBA" id="ARBA00022679"/>
    </source>
</evidence>
<feature type="transmembrane region" description="Helical" evidence="10">
    <location>
        <begin position="49"/>
        <end position="69"/>
    </location>
</feature>
<evidence type="ECO:0000256" key="8">
    <source>
        <dbReference type="ARBA" id="ARBA00023012"/>
    </source>
</evidence>
<evidence type="ECO:0000256" key="9">
    <source>
        <dbReference type="SAM" id="Coils"/>
    </source>
</evidence>
<evidence type="ECO:0000313" key="13">
    <source>
        <dbReference type="EMBL" id="MDW5595452.1"/>
    </source>
</evidence>
<dbReference type="PANTHER" id="PTHR24421">
    <property type="entry name" value="NITRATE/NITRITE SENSOR PROTEIN NARX-RELATED"/>
    <property type="match status" value="1"/>
</dbReference>
<organism evidence="13 14">
    <name type="scientific">Conexibacter stalactiti</name>
    <dbReference type="NCBI Taxonomy" id="1940611"/>
    <lineage>
        <taxon>Bacteria</taxon>
        <taxon>Bacillati</taxon>
        <taxon>Actinomycetota</taxon>
        <taxon>Thermoleophilia</taxon>
        <taxon>Solirubrobacterales</taxon>
        <taxon>Conexibacteraceae</taxon>
        <taxon>Conexibacter</taxon>
    </lineage>
</organism>
<dbReference type="PANTHER" id="PTHR24421:SF10">
    <property type="entry name" value="NITRATE_NITRITE SENSOR PROTEIN NARQ"/>
    <property type="match status" value="1"/>
</dbReference>
<proteinExistence type="predicted"/>
<feature type="domain" description="Signal transduction histidine kinase subgroup 3 dimerisation and phosphoacceptor" evidence="12">
    <location>
        <begin position="111"/>
        <end position="176"/>
    </location>
</feature>
<evidence type="ECO:0000256" key="10">
    <source>
        <dbReference type="SAM" id="Phobius"/>
    </source>
</evidence>
<dbReference type="SUPFAM" id="SSF55874">
    <property type="entry name" value="ATPase domain of HSP90 chaperone/DNA topoisomerase II/histidine kinase"/>
    <property type="match status" value="1"/>
</dbReference>
<feature type="coiled-coil region" evidence="9">
    <location>
        <begin position="120"/>
        <end position="172"/>
    </location>
</feature>
<name>A0ABU4HQA0_9ACTN</name>
<evidence type="ECO:0000256" key="6">
    <source>
        <dbReference type="ARBA" id="ARBA00022777"/>
    </source>
</evidence>